<accession>A0A381ZNH1</accession>
<name>A0A381ZNH1_9ZZZZ</name>
<proteinExistence type="predicted"/>
<dbReference type="EMBL" id="UINC01022025">
    <property type="protein sequence ID" value="SVA90800.1"/>
    <property type="molecule type" value="Genomic_DNA"/>
</dbReference>
<evidence type="ECO:0000313" key="2">
    <source>
        <dbReference type="EMBL" id="SVA90800.1"/>
    </source>
</evidence>
<keyword evidence="1" id="KW-1133">Transmembrane helix</keyword>
<reference evidence="2" key="1">
    <citation type="submission" date="2018-05" db="EMBL/GenBank/DDBJ databases">
        <authorList>
            <person name="Lanie J.A."/>
            <person name="Ng W.-L."/>
            <person name="Kazmierczak K.M."/>
            <person name="Andrzejewski T.M."/>
            <person name="Davidsen T.M."/>
            <person name="Wayne K.J."/>
            <person name="Tettelin H."/>
            <person name="Glass J.I."/>
            <person name="Rusch D."/>
            <person name="Podicherti R."/>
            <person name="Tsui H.-C.T."/>
            <person name="Winkler M.E."/>
        </authorList>
    </citation>
    <scope>NUCLEOTIDE SEQUENCE</scope>
</reference>
<gene>
    <name evidence="2" type="ORF">METZ01_LOCUS143654</name>
</gene>
<evidence type="ECO:0000256" key="1">
    <source>
        <dbReference type="SAM" id="Phobius"/>
    </source>
</evidence>
<feature type="transmembrane region" description="Helical" evidence="1">
    <location>
        <begin position="12"/>
        <end position="34"/>
    </location>
</feature>
<protein>
    <submittedName>
        <fullName evidence="2">Uncharacterized protein</fullName>
    </submittedName>
</protein>
<keyword evidence="1" id="KW-0812">Transmembrane</keyword>
<sequence length="52" mass="6244">KNILLIRRLTKIIKTTILNIIFIANYILELIQIFSNLYSYDALFNKFCTENY</sequence>
<organism evidence="2">
    <name type="scientific">marine metagenome</name>
    <dbReference type="NCBI Taxonomy" id="408172"/>
    <lineage>
        <taxon>unclassified sequences</taxon>
        <taxon>metagenomes</taxon>
        <taxon>ecological metagenomes</taxon>
    </lineage>
</organism>
<feature type="non-terminal residue" evidence="2">
    <location>
        <position position="1"/>
    </location>
</feature>
<dbReference type="AlphaFoldDB" id="A0A381ZNH1"/>
<keyword evidence="1" id="KW-0472">Membrane</keyword>